<comment type="caution">
    <text evidence="1">The sequence shown here is derived from an EMBL/GenBank/DDBJ whole genome shotgun (WGS) entry which is preliminary data.</text>
</comment>
<gene>
    <name evidence="1" type="ORF">MRB53_013674</name>
</gene>
<dbReference type="Proteomes" id="UP001234297">
    <property type="component" value="Chromosome 4"/>
</dbReference>
<evidence type="ECO:0000313" key="1">
    <source>
        <dbReference type="EMBL" id="KAJ8617488.1"/>
    </source>
</evidence>
<name>A0ACC2K999_PERAE</name>
<organism evidence="1 2">
    <name type="scientific">Persea americana</name>
    <name type="common">Avocado</name>
    <dbReference type="NCBI Taxonomy" id="3435"/>
    <lineage>
        <taxon>Eukaryota</taxon>
        <taxon>Viridiplantae</taxon>
        <taxon>Streptophyta</taxon>
        <taxon>Embryophyta</taxon>
        <taxon>Tracheophyta</taxon>
        <taxon>Spermatophyta</taxon>
        <taxon>Magnoliopsida</taxon>
        <taxon>Magnoliidae</taxon>
        <taxon>Laurales</taxon>
        <taxon>Lauraceae</taxon>
        <taxon>Persea</taxon>
    </lineage>
</organism>
<evidence type="ECO:0000313" key="2">
    <source>
        <dbReference type="Proteomes" id="UP001234297"/>
    </source>
</evidence>
<reference evidence="1 2" key="1">
    <citation type="journal article" date="2022" name="Hortic Res">
        <title>A haplotype resolved chromosomal level avocado genome allows analysis of novel avocado genes.</title>
        <authorList>
            <person name="Nath O."/>
            <person name="Fletcher S.J."/>
            <person name="Hayward A."/>
            <person name="Shaw L.M."/>
            <person name="Masouleh A.K."/>
            <person name="Furtado A."/>
            <person name="Henry R.J."/>
            <person name="Mitter N."/>
        </authorList>
    </citation>
    <scope>NUCLEOTIDE SEQUENCE [LARGE SCALE GENOMIC DNA]</scope>
    <source>
        <strain evidence="2">cv. Hass</strain>
    </source>
</reference>
<keyword evidence="2" id="KW-1185">Reference proteome</keyword>
<protein>
    <submittedName>
        <fullName evidence="1">Uncharacterized protein</fullName>
    </submittedName>
</protein>
<sequence length="351" mass="40395">MITGSNFTFVYIRNANVCNLCGLRIFKDFGELKEKKKKLRGRSWGCTLFTQIALCISLYMAFYMGDTLKFDKNRENAGRDHDLYFLSVCGGKRPLEQQTHLLKLMEKVAKIYKVKFVVTISEHGEDDPFYQNGTSNFPSLKVPWYTTKTSQGEGMGYFLKQIMLPHGQILDIIGLDTGSIHDFLHSEQLSNIKNNQLHWLKTLALSISNWRLVVGYHPLLVCKEQEHTILDIKVSESLHQIFLQYRVNAYLSKQGCSGRYIRDEGIAYIGNPDPTDKSHIDPLENGTSSFLKGMLNDGFLLHRVSPLEIVSYFIDSASKVIFKSSLHQRGREEEKRLLPRRSLIFKEKRKN</sequence>
<accession>A0ACC2K999</accession>
<dbReference type="EMBL" id="CM056812">
    <property type="protein sequence ID" value="KAJ8617488.1"/>
    <property type="molecule type" value="Genomic_DNA"/>
</dbReference>
<proteinExistence type="predicted"/>